<dbReference type="EMBL" id="WKPI01000051">
    <property type="protein sequence ID" value="MSC35010.1"/>
    <property type="molecule type" value="Genomic_DNA"/>
</dbReference>
<proteinExistence type="predicted"/>
<evidence type="ECO:0008006" key="6">
    <source>
        <dbReference type="Google" id="ProtNLM"/>
    </source>
</evidence>
<dbReference type="RefSeq" id="WP_020225765.1">
    <property type="nucleotide sequence ID" value="NZ_AP031450.1"/>
</dbReference>
<keyword evidence="5" id="KW-1185">Reference proteome</keyword>
<name>A0A6N7SBE8_9FIRM</name>
<reference evidence="4 5" key="1">
    <citation type="journal article" date="2019" name="Nat. Med.">
        <title>A library of human gut bacterial isolates paired with longitudinal multiomics data enables mechanistic microbiome research.</title>
        <authorList>
            <person name="Poyet M."/>
            <person name="Groussin M."/>
            <person name="Gibbons S.M."/>
            <person name="Avila-Pacheco J."/>
            <person name="Jiang X."/>
            <person name="Kearney S.M."/>
            <person name="Perrotta A.R."/>
            <person name="Berdy B."/>
            <person name="Zhao S."/>
            <person name="Lieberman T.D."/>
            <person name="Swanson P.K."/>
            <person name="Smith M."/>
            <person name="Roesemann S."/>
            <person name="Alexander J.E."/>
            <person name="Rich S.A."/>
            <person name="Livny J."/>
            <person name="Vlamakis H."/>
            <person name="Clish C."/>
            <person name="Bullock K."/>
            <person name="Deik A."/>
            <person name="Scott J."/>
            <person name="Pierce K.A."/>
            <person name="Xavier R.J."/>
            <person name="Alm E.J."/>
        </authorList>
    </citation>
    <scope>NUCLEOTIDE SEQUENCE [LARGE SCALE GENOMIC DNA]</scope>
    <source>
        <strain evidence="2 4">BIOML-A4</strain>
        <strain evidence="3 5">BIOML-A5</strain>
    </source>
</reference>
<dbReference type="Proteomes" id="UP000433575">
    <property type="component" value="Unassembled WGS sequence"/>
</dbReference>
<organism evidence="2 4">
    <name type="scientific">Holdemania massiliensis</name>
    <dbReference type="NCBI Taxonomy" id="1468449"/>
    <lineage>
        <taxon>Bacteria</taxon>
        <taxon>Bacillati</taxon>
        <taxon>Bacillota</taxon>
        <taxon>Erysipelotrichia</taxon>
        <taxon>Erysipelotrichales</taxon>
        <taxon>Erysipelotrichaceae</taxon>
        <taxon>Holdemania</taxon>
    </lineage>
</organism>
<dbReference type="EMBL" id="WKPJ01000048">
    <property type="protein sequence ID" value="MSA91233.1"/>
    <property type="molecule type" value="Genomic_DNA"/>
</dbReference>
<protein>
    <recommendedName>
        <fullName evidence="6">DUF5082 domain-containing protein</fullName>
    </recommendedName>
</protein>
<dbReference type="Proteomes" id="UP000480929">
    <property type="component" value="Unassembled WGS sequence"/>
</dbReference>
<evidence type="ECO:0000313" key="2">
    <source>
        <dbReference type="EMBL" id="MSA91233.1"/>
    </source>
</evidence>
<evidence type="ECO:0000256" key="1">
    <source>
        <dbReference type="SAM" id="Coils"/>
    </source>
</evidence>
<feature type="coiled-coil region" evidence="1">
    <location>
        <begin position="73"/>
        <end position="100"/>
    </location>
</feature>
<dbReference type="OrthoDB" id="1651595at2"/>
<dbReference type="GeneID" id="42457563"/>
<gene>
    <name evidence="3" type="ORF">GKD88_17975</name>
    <name evidence="2" type="ORF">GKE08_18065</name>
</gene>
<keyword evidence="1" id="KW-0175">Coiled coil</keyword>
<sequence>MDFKKQAEKIVQNVTQAAEKGTELAKDKLDQTKRQIELKRQLKTYEDMLNTAYLEIGRTYASAREENRDMPDVENWLEQVRTSQATISELQRQLAVLKNIE</sequence>
<evidence type="ECO:0000313" key="4">
    <source>
        <dbReference type="Proteomes" id="UP000433575"/>
    </source>
</evidence>
<evidence type="ECO:0000313" key="5">
    <source>
        <dbReference type="Proteomes" id="UP000480929"/>
    </source>
</evidence>
<dbReference type="AlphaFoldDB" id="A0A6N7SBE8"/>
<accession>A0A6N7SBE8</accession>
<evidence type="ECO:0000313" key="3">
    <source>
        <dbReference type="EMBL" id="MSC35010.1"/>
    </source>
</evidence>
<comment type="caution">
    <text evidence="2">The sequence shown here is derived from an EMBL/GenBank/DDBJ whole genome shotgun (WGS) entry which is preliminary data.</text>
</comment>